<keyword evidence="2" id="KW-1185">Reference proteome</keyword>
<proteinExistence type="predicted"/>
<evidence type="ECO:0000313" key="2">
    <source>
        <dbReference type="Proteomes" id="UP000265520"/>
    </source>
</evidence>
<accession>A0A392SF18</accession>
<evidence type="ECO:0000313" key="1">
    <source>
        <dbReference type="EMBL" id="MCI47007.1"/>
    </source>
</evidence>
<dbReference type="EMBL" id="LXQA010365996">
    <property type="protein sequence ID" value="MCI47007.1"/>
    <property type="molecule type" value="Genomic_DNA"/>
</dbReference>
<dbReference type="Proteomes" id="UP000265520">
    <property type="component" value="Unassembled WGS sequence"/>
</dbReference>
<name>A0A392SF18_9FABA</name>
<comment type="caution">
    <text evidence="1">The sequence shown here is derived from an EMBL/GenBank/DDBJ whole genome shotgun (WGS) entry which is preliminary data.</text>
</comment>
<sequence length="30" mass="3225">MPTVDNPHGVYYPWLGLKGGAAVRVVRTIG</sequence>
<organism evidence="1 2">
    <name type="scientific">Trifolium medium</name>
    <dbReference type="NCBI Taxonomy" id="97028"/>
    <lineage>
        <taxon>Eukaryota</taxon>
        <taxon>Viridiplantae</taxon>
        <taxon>Streptophyta</taxon>
        <taxon>Embryophyta</taxon>
        <taxon>Tracheophyta</taxon>
        <taxon>Spermatophyta</taxon>
        <taxon>Magnoliopsida</taxon>
        <taxon>eudicotyledons</taxon>
        <taxon>Gunneridae</taxon>
        <taxon>Pentapetalae</taxon>
        <taxon>rosids</taxon>
        <taxon>fabids</taxon>
        <taxon>Fabales</taxon>
        <taxon>Fabaceae</taxon>
        <taxon>Papilionoideae</taxon>
        <taxon>50 kb inversion clade</taxon>
        <taxon>NPAAA clade</taxon>
        <taxon>Hologalegina</taxon>
        <taxon>IRL clade</taxon>
        <taxon>Trifolieae</taxon>
        <taxon>Trifolium</taxon>
    </lineage>
</organism>
<feature type="non-terminal residue" evidence="1">
    <location>
        <position position="30"/>
    </location>
</feature>
<protein>
    <submittedName>
        <fullName evidence="1">Uncharacterized protein</fullName>
    </submittedName>
</protein>
<reference evidence="1 2" key="1">
    <citation type="journal article" date="2018" name="Front. Plant Sci.">
        <title>Red Clover (Trifolium pratense) and Zigzag Clover (T. medium) - A Picture of Genomic Similarities and Differences.</title>
        <authorList>
            <person name="Dluhosova J."/>
            <person name="Istvanek J."/>
            <person name="Nedelnik J."/>
            <person name="Repkova J."/>
        </authorList>
    </citation>
    <scope>NUCLEOTIDE SEQUENCE [LARGE SCALE GENOMIC DNA]</scope>
    <source>
        <strain evidence="2">cv. 10/8</strain>
        <tissue evidence="1">Leaf</tissue>
    </source>
</reference>
<dbReference type="AlphaFoldDB" id="A0A392SF18"/>